<sequence length="318" mass="37888">MKVYHHLMPYTKINSKWIKDLKISPETIKLLEENVGSTRVDFELKRIFSNTMSSQTKETKEKINKWEFIRLKSFCKAKETRIKTKRQPTNWEKIFANRISDKGFISIIYKELTQLNNKKTNNLIKKWAEEMNRCFSKEDIQMANKHMKRCSTSLMIREMQIKTTLRYHLTPVKMATITKSKNNKCWRRCGEKGTLIHCWWECKLVQPLWKTVWRFLKKLKIEILYDPAIPLLGIYSNNLKSTIQSNICTPLFIAALFTIAKTWKQSKCPSTDDWIKKMWSIYIHTQWNTTQPEKRQIHPICNNMEEPGGNYAKRNKPD</sequence>
<protein>
    <recommendedName>
        <fullName evidence="3">Reverse transcriptase zinc-binding domain-containing protein</fullName>
    </recommendedName>
</protein>
<dbReference type="AlphaFoldDB" id="A0A9L0STT7"/>
<reference evidence="1" key="2">
    <citation type="submission" date="2025-08" db="UniProtKB">
        <authorList>
            <consortium name="Ensembl"/>
        </authorList>
    </citation>
    <scope>IDENTIFICATION</scope>
    <source>
        <strain evidence="1">Thoroughbred</strain>
    </source>
</reference>
<reference evidence="1" key="3">
    <citation type="submission" date="2025-09" db="UniProtKB">
        <authorList>
            <consortium name="Ensembl"/>
        </authorList>
    </citation>
    <scope>IDENTIFICATION</scope>
    <source>
        <strain evidence="1">Thoroughbred</strain>
    </source>
</reference>
<dbReference type="Ensembl" id="ENSECAT00000096255.1">
    <property type="protein sequence ID" value="ENSECAP00000078266.1"/>
    <property type="gene ID" value="ENSECAG00000056292.1"/>
</dbReference>
<evidence type="ECO:0000313" key="2">
    <source>
        <dbReference type="Proteomes" id="UP000002281"/>
    </source>
</evidence>
<organism evidence="1 2">
    <name type="scientific">Equus caballus</name>
    <name type="common">Horse</name>
    <dbReference type="NCBI Taxonomy" id="9796"/>
    <lineage>
        <taxon>Eukaryota</taxon>
        <taxon>Metazoa</taxon>
        <taxon>Chordata</taxon>
        <taxon>Craniata</taxon>
        <taxon>Vertebrata</taxon>
        <taxon>Euteleostomi</taxon>
        <taxon>Mammalia</taxon>
        <taxon>Eutheria</taxon>
        <taxon>Laurasiatheria</taxon>
        <taxon>Perissodactyla</taxon>
        <taxon>Equidae</taxon>
        <taxon>Equus</taxon>
    </lineage>
</organism>
<evidence type="ECO:0008006" key="3">
    <source>
        <dbReference type="Google" id="ProtNLM"/>
    </source>
</evidence>
<name>A0A9L0STT7_HORSE</name>
<dbReference type="GeneTree" id="ENSGT01150000286946"/>
<reference evidence="1 2" key="1">
    <citation type="journal article" date="2009" name="Science">
        <title>Genome sequence, comparative analysis, and population genetics of the domestic horse.</title>
        <authorList>
            <consortium name="Broad Institute Genome Sequencing Platform"/>
            <consortium name="Broad Institute Whole Genome Assembly Team"/>
            <person name="Wade C.M."/>
            <person name="Giulotto E."/>
            <person name="Sigurdsson S."/>
            <person name="Zoli M."/>
            <person name="Gnerre S."/>
            <person name="Imsland F."/>
            <person name="Lear T.L."/>
            <person name="Adelson D.L."/>
            <person name="Bailey E."/>
            <person name="Bellone R.R."/>
            <person name="Bloecker H."/>
            <person name="Distl O."/>
            <person name="Edgar R.C."/>
            <person name="Garber M."/>
            <person name="Leeb T."/>
            <person name="Mauceli E."/>
            <person name="MacLeod J.N."/>
            <person name="Penedo M.C.T."/>
            <person name="Raison J.M."/>
            <person name="Sharpe T."/>
            <person name="Vogel J."/>
            <person name="Andersson L."/>
            <person name="Antczak D.F."/>
            <person name="Biagi T."/>
            <person name="Binns M.M."/>
            <person name="Chowdhary B.P."/>
            <person name="Coleman S.J."/>
            <person name="Della Valle G."/>
            <person name="Fryc S."/>
            <person name="Guerin G."/>
            <person name="Hasegawa T."/>
            <person name="Hill E.W."/>
            <person name="Jurka J."/>
            <person name="Kiialainen A."/>
            <person name="Lindgren G."/>
            <person name="Liu J."/>
            <person name="Magnani E."/>
            <person name="Mickelson J.R."/>
            <person name="Murray J."/>
            <person name="Nergadze S.G."/>
            <person name="Onofrio R."/>
            <person name="Pedroni S."/>
            <person name="Piras M.F."/>
            <person name="Raudsepp T."/>
            <person name="Rocchi M."/>
            <person name="Roeed K.H."/>
            <person name="Ryder O.A."/>
            <person name="Searle S."/>
            <person name="Skow L."/>
            <person name="Swinburne J.E."/>
            <person name="Syvaenen A.C."/>
            <person name="Tozaki T."/>
            <person name="Valberg S.J."/>
            <person name="Vaudin M."/>
            <person name="White J.R."/>
            <person name="Zody M.C."/>
            <person name="Lander E.S."/>
            <person name="Lindblad-Toh K."/>
        </authorList>
    </citation>
    <scope>NUCLEOTIDE SEQUENCE [LARGE SCALE GENOMIC DNA]</scope>
    <source>
        <strain evidence="1 2">Thoroughbred</strain>
    </source>
</reference>
<proteinExistence type="predicted"/>
<accession>A0A9L0STT7</accession>
<dbReference type="PANTHER" id="PTHR19446">
    <property type="entry name" value="REVERSE TRANSCRIPTASES"/>
    <property type="match status" value="1"/>
</dbReference>
<keyword evidence="2" id="KW-1185">Reference proteome</keyword>
<dbReference type="Proteomes" id="UP000002281">
    <property type="component" value="Chromosome 19"/>
</dbReference>
<evidence type="ECO:0000313" key="1">
    <source>
        <dbReference type="Ensembl" id="ENSECAP00000078266.1"/>
    </source>
</evidence>